<evidence type="ECO:0000259" key="15">
    <source>
        <dbReference type="PROSITE" id="PS50011"/>
    </source>
</evidence>
<evidence type="ECO:0000256" key="2">
    <source>
        <dbReference type="ARBA" id="ARBA00012513"/>
    </source>
</evidence>
<dbReference type="PROSITE" id="PS00107">
    <property type="entry name" value="PROTEIN_KINASE_ATP"/>
    <property type="match status" value="1"/>
</dbReference>
<evidence type="ECO:0000256" key="13">
    <source>
        <dbReference type="PROSITE-ProRule" id="PRU10141"/>
    </source>
</evidence>
<evidence type="ECO:0000256" key="3">
    <source>
        <dbReference type="ARBA" id="ARBA00022475"/>
    </source>
</evidence>
<dbReference type="AlphaFoldDB" id="A0AAP0FYX4"/>
<dbReference type="FunFam" id="1.10.510.10:FF:000395">
    <property type="entry name" value="receptor-like serine/threonine-protein kinase NCRK"/>
    <property type="match status" value="1"/>
</dbReference>
<dbReference type="InterPro" id="IPR011009">
    <property type="entry name" value="Kinase-like_dom_sf"/>
</dbReference>
<evidence type="ECO:0000256" key="14">
    <source>
        <dbReference type="RuleBase" id="RU000304"/>
    </source>
</evidence>
<comment type="catalytic activity">
    <reaction evidence="12">
        <text>L-seryl-[protein] + ATP = O-phospho-L-seryl-[protein] + ADP + H(+)</text>
        <dbReference type="Rhea" id="RHEA:17989"/>
        <dbReference type="Rhea" id="RHEA-COMP:9863"/>
        <dbReference type="Rhea" id="RHEA-COMP:11604"/>
        <dbReference type="ChEBI" id="CHEBI:15378"/>
        <dbReference type="ChEBI" id="CHEBI:29999"/>
        <dbReference type="ChEBI" id="CHEBI:30616"/>
        <dbReference type="ChEBI" id="CHEBI:83421"/>
        <dbReference type="ChEBI" id="CHEBI:456216"/>
        <dbReference type="EC" id="2.7.11.1"/>
    </reaction>
</comment>
<protein>
    <recommendedName>
        <fullName evidence="2">non-specific serine/threonine protein kinase</fullName>
        <ecNumber evidence="2">2.7.11.1</ecNumber>
    </recommendedName>
</protein>
<keyword evidence="7 13" id="KW-0547">Nucleotide-binding</keyword>
<keyword evidence="8 16" id="KW-0418">Kinase</keyword>
<evidence type="ECO:0000256" key="11">
    <source>
        <dbReference type="ARBA" id="ARBA00047899"/>
    </source>
</evidence>
<dbReference type="FunFam" id="3.30.200.20:FF:000178">
    <property type="entry name" value="serine/threonine-protein kinase PBS1-like"/>
    <property type="match status" value="1"/>
</dbReference>
<evidence type="ECO:0000256" key="1">
    <source>
        <dbReference type="ARBA" id="ARBA00004236"/>
    </source>
</evidence>
<keyword evidence="6" id="KW-0808">Transferase</keyword>
<comment type="caution">
    <text evidence="16">The sequence shown here is derived from an EMBL/GenBank/DDBJ whole genome shotgun (WGS) entry which is preliminary data.</text>
</comment>
<dbReference type="InterPro" id="IPR008271">
    <property type="entry name" value="Ser/Thr_kinase_AS"/>
</dbReference>
<evidence type="ECO:0000256" key="6">
    <source>
        <dbReference type="ARBA" id="ARBA00022679"/>
    </source>
</evidence>
<dbReference type="InterPro" id="IPR000719">
    <property type="entry name" value="Prot_kinase_dom"/>
</dbReference>
<gene>
    <name evidence="16" type="primary">PBS1</name>
    <name evidence="16" type="ORF">KSP39_PZI018214</name>
</gene>
<dbReference type="Gene3D" id="1.10.510.10">
    <property type="entry name" value="Transferase(Phosphotransferase) domain 1"/>
    <property type="match status" value="1"/>
</dbReference>
<evidence type="ECO:0000256" key="8">
    <source>
        <dbReference type="ARBA" id="ARBA00022777"/>
    </source>
</evidence>
<evidence type="ECO:0000256" key="12">
    <source>
        <dbReference type="ARBA" id="ARBA00048679"/>
    </source>
</evidence>
<evidence type="ECO:0000256" key="10">
    <source>
        <dbReference type="ARBA" id="ARBA00023136"/>
    </source>
</evidence>
<dbReference type="PROSITE" id="PS50011">
    <property type="entry name" value="PROTEIN_KINASE_DOM"/>
    <property type="match status" value="1"/>
</dbReference>
<feature type="domain" description="Protein kinase" evidence="15">
    <location>
        <begin position="62"/>
        <end position="345"/>
    </location>
</feature>
<keyword evidence="9 13" id="KW-0067">ATP-binding</keyword>
<dbReference type="PANTHER" id="PTHR47989:SF47">
    <property type="entry name" value="SERINE_THREONINE-PROTEIN KINASE PBL28-RELATED"/>
    <property type="match status" value="1"/>
</dbReference>
<dbReference type="Pfam" id="PF00069">
    <property type="entry name" value="Pkinase"/>
    <property type="match status" value="1"/>
</dbReference>
<dbReference type="EMBL" id="JBBWWQ010000016">
    <property type="protein sequence ID" value="KAK8926117.1"/>
    <property type="molecule type" value="Genomic_DNA"/>
</dbReference>
<dbReference type="GO" id="GO:0005524">
    <property type="term" value="F:ATP binding"/>
    <property type="evidence" value="ECO:0007669"/>
    <property type="project" value="UniProtKB-UniRule"/>
</dbReference>
<dbReference type="PROSITE" id="PS00108">
    <property type="entry name" value="PROTEIN_KINASE_ST"/>
    <property type="match status" value="1"/>
</dbReference>
<dbReference type="GO" id="GO:0005886">
    <property type="term" value="C:plasma membrane"/>
    <property type="evidence" value="ECO:0007669"/>
    <property type="project" value="UniProtKB-SubCell"/>
</dbReference>
<comment type="similarity">
    <text evidence="14">Belongs to the protein kinase superfamily.</text>
</comment>
<evidence type="ECO:0000256" key="9">
    <source>
        <dbReference type="ARBA" id="ARBA00022840"/>
    </source>
</evidence>
<comment type="catalytic activity">
    <reaction evidence="11">
        <text>L-threonyl-[protein] + ATP = O-phospho-L-threonyl-[protein] + ADP + H(+)</text>
        <dbReference type="Rhea" id="RHEA:46608"/>
        <dbReference type="Rhea" id="RHEA-COMP:11060"/>
        <dbReference type="Rhea" id="RHEA-COMP:11605"/>
        <dbReference type="ChEBI" id="CHEBI:15378"/>
        <dbReference type="ChEBI" id="CHEBI:30013"/>
        <dbReference type="ChEBI" id="CHEBI:30616"/>
        <dbReference type="ChEBI" id="CHEBI:61977"/>
        <dbReference type="ChEBI" id="CHEBI:456216"/>
        <dbReference type="EC" id="2.7.11.1"/>
    </reaction>
</comment>
<evidence type="ECO:0000313" key="17">
    <source>
        <dbReference type="Proteomes" id="UP001418222"/>
    </source>
</evidence>
<organism evidence="16 17">
    <name type="scientific">Platanthera zijinensis</name>
    <dbReference type="NCBI Taxonomy" id="2320716"/>
    <lineage>
        <taxon>Eukaryota</taxon>
        <taxon>Viridiplantae</taxon>
        <taxon>Streptophyta</taxon>
        <taxon>Embryophyta</taxon>
        <taxon>Tracheophyta</taxon>
        <taxon>Spermatophyta</taxon>
        <taxon>Magnoliopsida</taxon>
        <taxon>Liliopsida</taxon>
        <taxon>Asparagales</taxon>
        <taxon>Orchidaceae</taxon>
        <taxon>Orchidoideae</taxon>
        <taxon>Orchideae</taxon>
        <taxon>Orchidinae</taxon>
        <taxon>Platanthera</taxon>
    </lineage>
</organism>
<keyword evidence="5" id="KW-0597">Phosphoprotein</keyword>
<name>A0AAP0FYX4_9ASPA</name>
<dbReference type="InterPro" id="IPR017441">
    <property type="entry name" value="Protein_kinase_ATP_BS"/>
</dbReference>
<keyword evidence="17" id="KW-1185">Reference proteome</keyword>
<dbReference type="PANTHER" id="PTHR47989">
    <property type="entry name" value="OS01G0750732 PROTEIN"/>
    <property type="match status" value="1"/>
</dbReference>
<keyword evidence="10" id="KW-0472">Membrane</keyword>
<feature type="binding site" evidence="13">
    <location>
        <position position="91"/>
    </location>
    <ligand>
        <name>ATP</name>
        <dbReference type="ChEBI" id="CHEBI:30616"/>
    </ligand>
</feature>
<evidence type="ECO:0000256" key="5">
    <source>
        <dbReference type="ARBA" id="ARBA00022553"/>
    </source>
</evidence>
<evidence type="ECO:0000256" key="7">
    <source>
        <dbReference type="ARBA" id="ARBA00022741"/>
    </source>
</evidence>
<dbReference type="SUPFAM" id="SSF56112">
    <property type="entry name" value="Protein kinase-like (PK-like)"/>
    <property type="match status" value="1"/>
</dbReference>
<dbReference type="PIRSF" id="PIRSF000654">
    <property type="entry name" value="Integrin-linked_kinase"/>
    <property type="match status" value="1"/>
</dbReference>
<keyword evidence="3" id="KW-1003">Cell membrane</keyword>
<dbReference type="CDD" id="cd14066">
    <property type="entry name" value="STKc_IRAK"/>
    <property type="match status" value="1"/>
</dbReference>
<evidence type="ECO:0000313" key="16">
    <source>
        <dbReference type="EMBL" id="KAK8926117.1"/>
    </source>
</evidence>
<dbReference type="Gene3D" id="3.30.200.20">
    <property type="entry name" value="Phosphorylase Kinase, domain 1"/>
    <property type="match status" value="1"/>
</dbReference>
<evidence type="ECO:0000256" key="4">
    <source>
        <dbReference type="ARBA" id="ARBA00022527"/>
    </source>
</evidence>
<sequence length="351" mass="39953">MTFSLVSAWNRRRRSKSLDAFHRWTLKPPEQLQLKDQSSSLGRRNRSLVFTLKEMEEATGSFSDKNLIGEGGFGRVYKGTLANGEVVAIKKMDRRPSKKQADGEHEFRVEVDLLTRLDHPNLVTLIGYCADGMHRFLVYEFMPRGNLQDVLNGISNLKMEWPLRVRVALGAARGLAYLHSNSALGIPIVHRDFKSTNILLSEYFEAKISDFGLAKLMRENEDTYTNTRMLGTFGYFDPEYALTGTLTLKSDVYAFGVVLLELLTGRRALELNQSTADQNLILQFRNIPTDQKKKLRKLIDPEMARSSYTMETITMFVDLASRCVRIDSNSRPTMSQCVKELQVILYASMKA</sequence>
<dbReference type="EC" id="2.7.11.1" evidence="2"/>
<proteinExistence type="inferred from homology"/>
<comment type="subcellular location">
    <subcellularLocation>
        <location evidence="1">Cell membrane</location>
    </subcellularLocation>
</comment>
<dbReference type="Proteomes" id="UP001418222">
    <property type="component" value="Unassembled WGS sequence"/>
</dbReference>
<accession>A0AAP0FYX4</accession>
<keyword evidence="4 14" id="KW-0723">Serine/threonine-protein kinase</keyword>
<dbReference type="GO" id="GO:0004674">
    <property type="term" value="F:protein serine/threonine kinase activity"/>
    <property type="evidence" value="ECO:0007669"/>
    <property type="project" value="UniProtKB-KW"/>
</dbReference>
<reference evidence="16 17" key="1">
    <citation type="journal article" date="2022" name="Nat. Plants">
        <title>Genomes of leafy and leafless Platanthera orchids illuminate the evolution of mycoheterotrophy.</title>
        <authorList>
            <person name="Li M.H."/>
            <person name="Liu K.W."/>
            <person name="Li Z."/>
            <person name="Lu H.C."/>
            <person name="Ye Q.L."/>
            <person name="Zhang D."/>
            <person name="Wang J.Y."/>
            <person name="Li Y.F."/>
            <person name="Zhong Z.M."/>
            <person name="Liu X."/>
            <person name="Yu X."/>
            <person name="Liu D.K."/>
            <person name="Tu X.D."/>
            <person name="Liu B."/>
            <person name="Hao Y."/>
            <person name="Liao X.Y."/>
            <person name="Jiang Y.T."/>
            <person name="Sun W.H."/>
            <person name="Chen J."/>
            <person name="Chen Y.Q."/>
            <person name="Ai Y."/>
            <person name="Zhai J.W."/>
            <person name="Wu S.S."/>
            <person name="Zhou Z."/>
            <person name="Hsiao Y.Y."/>
            <person name="Wu W.L."/>
            <person name="Chen Y.Y."/>
            <person name="Lin Y.F."/>
            <person name="Hsu J.L."/>
            <person name="Li C.Y."/>
            <person name="Wang Z.W."/>
            <person name="Zhao X."/>
            <person name="Zhong W.Y."/>
            <person name="Ma X.K."/>
            <person name="Ma L."/>
            <person name="Huang J."/>
            <person name="Chen G.Z."/>
            <person name="Huang M.Z."/>
            <person name="Huang L."/>
            <person name="Peng D.H."/>
            <person name="Luo Y.B."/>
            <person name="Zou S.Q."/>
            <person name="Chen S.P."/>
            <person name="Lan S."/>
            <person name="Tsai W.C."/>
            <person name="Van de Peer Y."/>
            <person name="Liu Z.J."/>
        </authorList>
    </citation>
    <scope>NUCLEOTIDE SEQUENCE [LARGE SCALE GENOMIC DNA]</scope>
    <source>
        <strain evidence="16">Lor287</strain>
    </source>
</reference>